<sequence>MALLILGVLIWSLAHLAKRLFPGFRRAMKGAERPMVTALVLLSLVLMFIGWRGSDPVFYLWTPNAALKGINNLLMIFAVYLFAVSGMKLWLSGKIRHPQLTGVKTWALAHLLVNPTLPGIILFGGLLAWAVLEVILINKQSKPAKPHPQVNIGKEIGGIVGTLVLYGVIAWIHIWFGHNPFGA</sequence>
<dbReference type="OrthoDB" id="5293641at2"/>
<protein>
    <recommendedName>
        <fullName evidence="6">NnrU domain-containing protein</fullName>
    </recommendedName>
</protein>
<feature type="transmembrane region" description="Helical" evidence="5">
    <location>
        <begin position="35"/>
        <end position="51"/>
    </location>
</feature>
<comment type="subcellular location">
    <subcellularLocation>
        <location evidence="1">Membrane</location>
        <topology evidence="1">Multi-pass membrane protein</topology>
    </subcellularLocation>
</comment>
<keyword evidence="4 5" id="KW-0472">Membrane</keyword>
<dbReference type="Proteomes" id="UP000027471">
    <property type="component" value="Unassembled WGS sequence"/>
</dbReference>
<comment type="caution">
    <text evidence="7">The sequence shown here is derived from an EMBL/GenBank/DDBJ whole genome shotgun (WGS) entry which is preliminary data.</text>
</comment>
<dbReference type="Pfam" id="PF07298">
    <property type="entry name" value="NnrU"/>
    <property type="match status" value="1"/>
</dbReference>
<evidence type="ECO:0000256" key="4">
    <source>
        <dbReference type="ARBA" id="ARBA00023136"/>
    </source>
</evidence>
<organism evidence="7 8">
    <name type="scientific">Thioclava indica</name>
    <dbReference type="NCBI Taxonomy" id="1353528"/>
    <lineage>
        <taxon>Bacteria</taxon>
        <taxon>Pseudomonadati</taxon>
        <taxon>Pseudomonadota</taxon>
        <taxon>Alphaproteobacteria</taxon>
        <taxon>Rhodobacterales</taxon>
        <taxon>Paracoccaceae</taxon>
        <taxon>Thioclava</taxon>
    </lineage>
</organism>
<accession>A0A074J8I9</accession>
<dbReference type="STRING" id="1353528.DT23_06765"/>
<evidence type="ECO:0000259" key="6">
    <source>
        <dbReference type="Pfam" id="PF07298"/>
    </source>
</evidence>
<dbReference type="GO" id="GO:0016020">
    <property type="term" value="C:membrane"/>
    <property type="evidence" value="ECO:0007669"/>
    <property type="project" value="UniProtKB-SubCell"/>
</dbReference>
<feature type="domain" description="NnrU" evidence="6">
    <location>
        <begin position="3"/>
        <end position="177"/>
    </location>
</feature>
<dbReference type="AlphaFoldDB" id="A0A074J8I9"/>
<evidence type="ECO:0000313" key="8">
    <source>
        <dbReference type="Proteomes" id="UP000027471"/>
    </source>
</evidence>
<feature type="transmembrane region" description="Helical" evidence="5">
    <location>
        <begin position="72"/>
        <end position="91"/>
    </location>
</feature>
<name>A0A074J8I9_9RHOB</name>
<evidence type="ECO:0000256" key="2">
    <source>
        <dbReference type="ARBA" id="ARBA00022692"/>
    </source>
</evidence>
<reference evidence="7 8" key="1">
    <citation type="journal article" date="2015" name="Antonie Van Leeuwenhoek">
        <title>Thioclava indica sp. nov., isolated from surface seawater of the Indian Ocean.</title>
        <authorList>
            <person name="Liu Y."/>
            <person name="Lai Q."/>
            <person name="Du J."/>
            <person name="Xu H."/>
            <person name="Jiang L."/>
            <person name="Shao Z."/>
        </authorList>
    </citation>
    <scope>NUCLEOTIDE SEQUENCE [LARGE SCALE GENOMIC DNA]</scope>
    <source>
        <strain evidence="7 8">DT23-4</strain>
    </source>
</reference>
<feature type="transmembrane region" description="Helical" evidence="5">
    <location>
        <begin position="156"/>
        <end position="176"/>
    </location>
</feature>
<proteinExistence type="predicted"/>
<dbReference type="InterPro" id="IPR009915">
    <property type="entry name" value="NnrU_dom"/>
</dbReference>
<evidence type="ECO:0000256" key="1">
    <source>
        <dbReference type="ARBA" id="ARBA00004141"/>
    </source>
</evidence>
<keyword evidence="3 5" id="KW-1133">Transmembrane helix</keyword>
<gene>
    <name evidence="7" type="ORF">DT23_06765</name>
</gene>
<evidence type="ECO:0000313" key="7">
    <source>
        <dbReference type="EMBL" id="KEO53866.1"/>
    </source>
</evidence>
<keyword evidence="2 5" id="KW-0812">Transmembrane</keyword>
<dbReference type="eggNOG" id="COG4094">
    <property type="taxonomic scope" value="Bacteria"/>
</dbReference>
<evidence type="ECO:0000256" key="5">
    <source>
        <dbReference type="SAM" id="Phobius"/>
    </source>
</evidence>
<dbReference type="RefSeq" id="WP_038132600.1">
    <property type="nucleotide sequence ID" value="NZ_AUNB01000062.1"/>
</dbReference>
<keyword evidence="8" id="KW-1185">Reference proteome</keyword>
<evidence type="ECO:0000256" key="3">
    <source>
        <dbReference type="ARBA" id="ARBA00022989"/>
    </source>
</evidence>
<feature type="transmembrane region" description="Helical" evidence="5">
    <location>
        <begin position="111"/>
        <end position="136"/>
    </location>
</feature>
<dbReference type="EMBL" id="AUNB01000062">
    <property type="protein sequence ID" value="KEO53866.1"/>
    <property type="molecule type" value="Genomic_DNA"/>
</dbReference>